<protein>
    <submittedName>
        <fullName evidence="1">Uncharacterized protein</fullName>
    </submittedName>
</protein>
<gene>
    <name evidence="1" type="ORF">IAD49_03980</name>
</gene>
<comment type="caution">
    <text evidence="1">The sequence shown here is derived from an EMBL/GenBank/DDBJ whole genome shotgun (WGS) entry which is preliminary data.</text>
</comment>
<proteinExistence type="predicted"/>
<sequence>MLTRKEKMIEFETITQSIGHIPTPKDNLYFSDGGNVYFWYSHILQFLKKKSLQAKQEEQEEVRHFVDRVESTYGKQAKLRGRIQEYASEVKQLKHNVTLQSGSLFQDGVDKGYWYQTMSDKMKKWRSQEKELSSQEMIEVQMFAELDDLLYSYSPSVRFQAKIEEFMKFTEDNQSIPTRRHPGYFSDHTRMDKWYNDQKAKMRRWENDLNILSEEEKKQYQLFQKLEKWIETGFSKQAKYKKKIDELHYVIQYTYEFPSHASTLTFDDGTSMYEWIREQRRTFRKWLVEDRKLNEEEQERLYLFATLENELYNLRKNSWNTAYGRKLCEYVNACLEGNKKITKKDSHRFQDGTHMGNWFYGEQQRFETFDPVSQKQKEKKELFQAASDILDSHFSKVSQWKKQISIYEVACLQRNKDITRRFDESFANGKSMSEWKYRALKQLKRLLQKDTLTKEEEEIKNILLQFENFLYEQTGKKCYRQGKEKKIKK</sequence>
<evidence type="ECO:0000313" key="1">
    <source>
        <dbReference type="EMBL" id="HIU22722.1"/>
    </source>
</evidence>
<dbReference type="AlphaFoldDB" id="A0A9D1HVC6"/>
<organism evidence="1 2">
    <name type="scientific">Candidatus Fimihabitans intestinipullorum</name>
    <dbReference type="NCBI Taxonomy" id="2840820"/>
    <lineage>
        <taxon>Bacteria</taxon>
        <taxon>Bacillati</taxon>
        <taxon>Mycoplasmatota</taxon>
        <taxon>Mycoplasmatota incertae sedis</taxon>
        <taxon>Candidatus Fimihabitans</taxon>
    </lineage>
</organism>
<accession>A0A9D1HVC6</accession>
<name>A0A9D1HVC6_9BACT</name>
<evidence type="ECO:0000313" key="2">
    <source>
        <dbReference type="Proteomes" id="UP000824087"/>
    </source>
</evidence>
<reference evidence="1" key="1">
    <citation type="submission" date="2020-10" db="EMBL/GenBank/DDBJ databases">
        <authorList>
            <person name="Gilroy R."/>
        </authorList>
    </citation>
    <scope>NUCLEOTIDE SEQUENCE</scope>
    <source>
        <strain evidence="1">CHK197-8231</strain>
    </source>
</reference>
<dbReference type="EMBL" id="DVML01000024">
    <property type="protein sequence ID" value="HIU22722.1"/>
    <property type="molecule type" value="Genomic_DNA"/>
</dbReference>
<dbReference type="Proteomes" id="UP000824087">
    <property type="component" value="Unassembled WGS sequence"/>
</dbReference>
<reference evidence="1" key="2">
    <citation type="journal article" date="2021" name="PeerJ">
        <title>Extensive microbial diversity within the chicken gut microbiome revealed by metagenomics and culture.</title>
        <authorList>
            <person name="Gilroy R."/>
            <person name="Ravi A."/>
            <person name="Getino M."/>
            <person name="Pursley I."/>
            <person name="Horton D.L."/>
            <person name="Alikhan N.F."/>
            <person name="Baker D."/>
            <person name="Gharbi K."/>
            <person name="Hall N."/>
            <person name="Watson M."/>
            <person name="Adriaenssens E.M."/>
            <person name="Foster-Nyarko E."/>
            <person name="Jarju S."/>
            <person name="Secka A."/>
            <person name="Antonio M."/>
            <person name="Oren A."/>
            <person name="Chaudhuri R.R."/>
            <person name="La Ragione R."/>
            <person name="Hildebrand F."/>
            <person name="Pallen M.J."/>
        </authorList>
    </citation>
    <scope>NUCLEOTIDE SEQUENCE</scope>
    <source>
        <strain evidence="1">CHK197-8231</strain>
    </source>
</reference>